<dbReference type="Proteomes" id="UP000789525">
    <property type="component" value="Unassembled WGS sequence"/>
</dbReference>
<gene>
    <name evidence="1" type="ORF">ACOLOM_LOCUS5659</name>
</gene>
<sequence>MVTEGTLKTGEKVFVNDRNDLLLTDISPDYVYSAAPWEKRDPVPYSIGRIIEFIPPEEPGLEWLGSIDLLTFKIRESEIIDSYLPPSSQRLSLSQIFGGNDNYEVILASEIHNLPSQIKDVLVSRYEFVVCEREALPDLQDNLRLCETCGDWCPGPESVMCELCKKHYHMECVTPPLLSKPSRGYGWSCASCNNKRENNDLEVTTGKNRQNKDLQIAAMKARMKVKANSKLDEEEDKYWKGWSFRYFGYGYLDPDDMIYVRAPTRIGKQFQTAVPETPMGASTDPDIPVRGEDETVELMSAVIHMTESQVERRKNILTPRMDLQQNVDWIEEVIRRFSEAWVNKQSFYSWKDGKEQRYRDKDWSEIEEQIFDESDHARNRPAFWPLEDVSNPNEQKTRTLLSIRRMIEEFTSVPFVERENQSRGGRLLVICPQMLYATIVGCCGENMPSSLPEALKRRRTTLLEFKINIVNLELQNHQQQGQGASGTVTPSRLTCSLCRKSGPQGQVVKCVKCGFTIHSEEATPDWTCEICSNEQSLESNLLNERKEHAIQHSSEPLNPQNSVVGLVEGIVGIPPRNYTQ</sequence>
<evidence type="ECO:0000313" key="2">
    <source>
        <dbReference type="Proteomes" id="UP000789525"/>
    </source>
</evidence>
<keyword evidence="2" id="KW-1185">Reference proteome</keyword>
<reference evidence="1" key="1">
    <citation type="submission" date="2021-06" db="EMBL/GenBank/DDBJ databases">
        <authorList>
            <person name="Kallberg Y."/>
            <person name="Tangrot J."/>
            <person name="Rosling A."/>
        </authorList>
    </citation>
    <scope>NUCLEOTIDE SEQUENCE</scope>
    <source>
        <strain evidence="1">CL356</strain>
    </source>
</reference>
<accession>A0ACA9MDZ7</accession>
<dbReference type="EMBL" id="CAJVPT010010691">
    <property type="protein sequence ID" value="CAG8572653.1"/>
    <property type="molecule type" value="Genomic_DNA"/>
</dbReference>
<evidence type="ECO:0000313" key="1">
    <source>
        <dbReference type="EMBL" id="CAG8572653.1"/>
    </source>
</evidence>
<organism evidence="1 2">
    <name type="scientific">Acaulospora colombiana</name>
    <dbReference type="NCBI Taxonomy" id="27376"/>
    <lineage>
        <taxon>Eukaryota</taxon>
        <taxon>Fungi</taxon>
        <taxon>Fungi incertae sedis</taxon>
        <taxon>Mucoromycota</taxon>
        <taxon>Glomeromycotina</taxon>
        <taxon>Glomeromycetes</taxon>
        <taxon>Diversisporales</taxon>
        <taxon>Acaulosporaceae</taxon>
        <taxon>Acaulospora</taxon>
    </lineage>
</organism>
<protein>
    <submittedName>
        <fullName evidence="1">16125_t:CDS:1</fullName>
    </submittedName>
</protein>
<feature type="non-terminal residue" evidence="1">
    <location>
        <position position="580"/>
    </location>
</feature>
<proteinExistence type="predicted"/>
<comment type="caution">
    <text evidence="1">The sequence shown here is derived from an EMBL/GenBank/DDBJ whole genome shotgun (WGS) entry which is preliminary data.</text>
</comment>
<name>A0ACA9MDZ7_9GLOM</name>